<feature type="region of interest" description="Disordered" evidence="1">
    <location>
        <begin position="1"/>
        <end position="62"/>
    </location>
</feature>
<protein>
    <submittedName>
        <fullName evidence="2">Uncharacterized protein</fullName>
    </submittedName>
</protein>
<proteinExistence type="predicted"/>
<keyword evidence="3" id="KW-1185">Reference proteome</keyword>
<dbReference type="RefSeq" id="WP_345655238.1">
    <property type="nucleotide sequence ID" value="NZ_BAABEP010000086.1"/>
</dbReference>
<evidence type="ECO:0000313" key="2">
    <source>
        <dbReference type="EMBL" id="GAA3760170.1"/>
    </source>
</evidence>
<reference evidence="3" key="1">
    <citation type="journal article" date="2019" name="Int. J. Syst. Evol. Microbiol.">
        <title>The Global Catalogue of Microorganisms (GCM) 10K type strain sequencing project: providing services to taxonomists for standard genome sequencing and annotation.</title>
        <authorList>
            <consortium name="The Broad Institute Genomics Platform"/>
            <consortium name="The Broad Institute Genome Sequencing Center for Infectious Disease"/>
            <person name="Wu L."/>
            <person name="Ma J."/>
        </authorList>
    </citation>
    <scope>NUCLEOTIDE SEQUENCE [LARGE SCALE GENOMIC DNA]</scope>
    <source>
        <strain evidence="3">JCM 30846</strain>
    </source>
</reference>
<evidence type="ECO:0000256" key="1">
    <source>
        <dbReference type="SAM" id="MobiDB-lite"/>
    </source>
</evidence>
<dbReference type="Proteomes" id="UP001499884">
    <property type="component" value="Unassembled WGS sequence"/>
</dbReference>
<dbReference type="EMBL" id="BAABEP010000086">
    <property type="protein sequence ID" value="GAA3760170.1"/>
    <property type="molecule type" value="Genomic_DNA"/>
</dbReference>
<comment type="caution">
    <text evidence="2">The sequence shown here is derived from an EMBL/GenBank/DDBJ whole genome shotgun (WGS) entry which is preliminary data.</text>
</comment>
<gene>
    <name evidence="2" type="ORF">GCM10023082_63120</name>
</gene>
<feature type="region of interest" description="Disordered" evidence="1">
    <location>
        <begin position="173"/>
        <end position="195"/>
    </location>
</feature>
<organism evidence="2 3">
    <name type="scientific">Streptomyces tremellae</name>
    <dbReference type="NCBI Taxonomy" id="1124239"/>
    <lineage>
        <taxon>Bacteria</taxon>
        <taxon>Bacillati</taxon>
        <taxon>Actinomycetota</taxon>
        <taxon>Actinomycetes</taxon>
        <taxon>Kitasatosporales</taxon>
        <taxon>Streptomycetaceae</taxon>
        <taxon>Streptomyces</taxon>
    </lineage>
</organism>
<accession>A0ABP7G9Y0</accession>
<feature type="compositionally biased region" description="Low complexity" evidence="1">
    <location>
        <begin position="1"/>
        <end position="10"/>
    </location>
</feature>
<evidence type="ECO:0000313" key="3">
    <source>
        <dbReference type="Proteomes" id="UP001499884"/>
    </source>
</evidence>
<name>A0ABP7G9Y0_9ACTN</name>
<sequence length="195" mass="20186">MTYGTLDGTLPPDPPPPEHKAQEWDGSSDLGTGHGTYANKDPFSPPAVPKKGGGGKGTSVDTPSMDVFASNIDLLLKPVQKASDALTPVTVASGAFYHANQIRTKVTGTNGDDGLKAQYIKVLNDLTNGLTDLREGVKTLAAKYKTLDDANGMKAKDLTDAMDGVTEDFNTMMSDNGGTGAVNTPGLSPTDGNGS</sequence>